<keyword evidence="1" id="KW-0472">Membrane</keyword>
<dbReference type="GO" id="GO:0004175">
    <property type="term" value="F:endopeptidase activity"/>
    <property type="evidence" value="ECO:0007669"/>
    <property type="project" value="UniProtKB-ARBA"/>
</dbReference>
<organism evidence="3">
    <name type="scientific">uncultured microorganism</name>
    <dbReference type="NCBI Taxonomy" id="358574"/>
    <lineage>
        <taxon>unclassified sequences</taxon>
        <taxon>environmental samples</taxon>
    </lineage>
</organism>
<name>K0J3C6_9ZZZZ</name>
<feature type="transmembrane region" description="Helical" evidence="1">
    <location>
        <begin position="99"/>
        <end position="124"/>
    </location>
</feature>
<evidence type="ECO:0000256" key="1">
    <source>
        <dbReference type="SAM" id="Phobius"/>
    </source>
</evidence>
<keyword evidence="1" id="KW-1133">Transmembrane helix</keyword>
<dbReference type="GO" id="GO:0080120">
    <property type="term" value="P:CAAX-box protein maturation"/>
    <property type="evidence" value="ECO:0007669"/>
    <property type="project" value="UniProtKB-ARBA"/>
</dbReference>
<reference evidence="3" key="1">
    <citation type="submission" date="2012-09" db="EMBL/GenBank/DDBJ databases">
        <authorList>
            <person name="Elsaied H.E."/>
            <person name="Maruyama A."/>
        </authorList>
    </citation>
    <scope>NUCLEOTIDE SEQUENCE</scope>
</reference>
<feature type="transmembrane region" description="Helical" evidence="1">
    <location>
        <begin position="20"/>
        <end position="39"/>
    </location>
</feature>
<feature type="transmembrane region" description="Helical" evidence="1">
    <location>
        <begin position="238"/>
        <end position="263"/>
    </location>
</feature>
<dbReference type="Pfam" id="PF02517">
    <property type="entry name" value="Rce1-like"/>
    <property type="match status" value="1"/>
</dbReference>
<dbReference type="AlphaFoldDB" id="K0J3C6"/>
<keyword evidence="1" id="KW-0812">Transmembrane</keyword>
<proteinExistence type="predicted"/>
<protein>
    <submittedName>
        <fullName evidence="3">Abortive infection protein</fullName>
    </submittedName>
</protein>
<feature type="transmembrane region" description="Helical" evidence="1">
    <location>
        <begin position="152"/>
        <end position="173"/>
    </location>
</feature>
<dbReference type="EMBL" id="AB750528">
    <property type="protein sequence ID" value="BAM62584.1"/>
    <property type="molecule type" value="Genomic_DNA"/>
</dbReference>
<feature type="domain" description="CAAX prenyl protease 2/Lysostaphin resistance protein A-like" evidence="2">
    <location>
        <begin position="162"/>
        <end position="250"/>
    </location>
</feature>
<dbReference type="InterPro" id="IPR003675">
    <property type="entry name" value="Rce1/LyrA-like_dom"/>
</dbReference>
<accession>K0J3C6</accession>
<reference evidence="3" key="2">
    <citation type="journal article" date="2014" name="FEMS Microbiol. Ecol.">
        <title>Novel integrons and gene cassettes from a Cascadian submarine gas-hydrate-bearing core.</title>
        <authorList>
            <person name="Elsaied H."/>
            <person name="Stokes H.W."/>
            <person name="Yoshioka H."/>
            <person name="Mitani Y."/>
            <person name="Maruyama A."/>
        </authorList>
    </citation>
    <scope>NUCLEOTIDE SEQUENCE</scope>
</reference>
<evidence type="ECO:0000259" key="2">
    <source>
        <dbReference type="Pfam" id="PF02517"/>
    </source>
</evidence>
<sequence length="264" mass="29561">MRRASMDRQNNAGSSGVLATIVYWAIPAGSLYVAHYILVPSFVERTRQPYLVAYLMAWVTSMVLFFVAALVAYRVEGNPFEWKTFAVRYRLGNMGGRDWIWTIGVFGFVIASYFGLGFTASWLARWSLFAPHPIFPPEFGPGGADARIQGTFMGAAITGLGWVAIVYLFGWFFNIAGEELWFRGYILPRQEKAFGKHAWIANGLMFTLNHIWQPWNLLLILPGALAGAFAVQRRKNTWILIISHGLANAIALVVIILNAFGFVV</sequence>
<feature type="transmembrane region" description="Helical" evidence="1">
    <location>
        <begin position="212"/>
        <end position="231"/>
    </location>
</feature>
<feature type="transmembrane region" description="Helical" evidence="1">
    <location>
        <begin position="51"/>
        <end position="73"/>
    </location>
</feature>
<evidence type="ECO:0000313" key="3">
    <source>
        <dbReference type="EMBL" id="BAM62584.1"/>
    </source>
</evidence>